<proteinExistence type="predicted"/>
<protein>
    <submittedName>
        <fullName evidence="1">Uncharacterized protein</fullName>
    </submittedName>
</protein>
<dbReference type="Proteomes" id="UP000021816">
    <property type="component" value="Unassembled WGS sequence"/>
</dbReference>
<accession>A0A011NII4</accession>
<dbReference type="EMBL" id="JEMX01000010">
    <property type="protein sequence ID" value="EXI82603.1"/>
    <property type="molecule type" value="Genomic_DNA"/>
</dbReference>
<dbReference type="PATRIC" id="fig|1454003.3.peg.397"/>
<gene>
    <name evidence="1" type="ORF">AW10_00389</name>
</gene>
<organism evidence="1 2">
    <name type="scientific">Candidatus Accumulibacter appositus</name>
    <dbReference type="NCBI Taxonomy" id="1454003"/>
    <lineage>
        <taxon>Bacteria</taxon>
        <taxon>Pseudomonadati</taxon>
        <taxon>Pseudomonadota</taxon>
        <taxon>Betaproteobacteria</taxon>
        <taxon>Candidatus Accumulibacter</taxon>
    </lineage>
</organism>
<evidence type="ECO:0000313" key="2">
    <source>
        <dbReference type="Proteomes" id="UP000021816"/>
    </source>
</evidence>
<evidence type="ECO:0000313" key="1">
    <source>
        <dbReference type="EMBL" id="EXI82603.1"/>
    </source>
</evidence>
<reference evidence="1 2" key="1">
    <citation type="submission" date="2014-02" db="EMBL/GenBank/DDBJ databases">
        <title>Expanding our view of genomic diversity in Candidatus Accumulibacter clades.</title>
        <authorList>
            <person name="Skennerton C.T."/>
            <person name="Barr J.J."/>
            <person name="Slater F.R."/>
            <person name="Bond P.L."/>
            <person name="Tyson G.W."/>
        </authorList>
    </citation>
    <scope>NUCLEOTIDE SEQUENCE [LARGE SCALE GENOMIC DNA]</scope>
    <source>
        <strain evidence="2">BA-92</strain>
    </source>
</reference>
<sequence length="171" mass="19374">MTQRLRPGIAEPVFLMFSRQQIETGDIGEALEFLQGLTDDPRAALDYCGRISLMVDGYNDDPREIFEISEVRAFLKGLDAQWPYWFFFLSQADDSIKLLESCLCDTIEVIPGVASIDLDQMERALARHFGAMNRLCEALNVPEEQIEEMSEGIVSLIQNASVERIDGDDYQ</sequence>
<comment type="caution">
    <text evidence="1">The sequence shown here is derived from an EMBL/GenBank/DDBJ whole genome shotgun (WGS) entry which is preliminary data.</text>
</comment>
<name>A0A011NII4_9PROT</name>
<dbReference type="STRING" id="1454003.AW10_00389"/>
<dbReference type="AlphaFoldDB" id="A0A011NII4"/>